<feature type="domain" description="DUF112" evidence="2">
    <location>
        <begin position="19"/>
        <end position="434"/>
    </location>
</feature>
<keyword evidence="1" id="KW-0472">Membrane</keyword>
<keyword evidence="1" id="KW-0812">Transmembrane</keyword>
<dbReference type="AlphaFoldDB" id="A0A060M0B1"/>
<feature type="transmembrane region" description="Helical" evidence="1">
    <location>
        <begin position="312"/>
        <end position="335"/>
    </location>
</feature>
<feature type="transmembrane region" description="Helical" evidence="1">
    <location>
        <begin position="167"/>
        <end position="187"/>
    </location>
</feature>
<gene>
    <name evidence="3" type="ORF">BleG1_0886</name>
</gene>
<proteinExistence type="predicted"/>
<dbReference type="Pfam" id="PF01970">
    <property type="entry name" value="TctA"/>
    <property type="match status" value="1"/>
</dbReference>
<feature type="transmembrane region" description="Helical" evidence="1">
    <location>
        <begin position="202"/>
        <end position="221"/>
    </location>
</feature>
<feature type="transmembrane region" description="Helical" evidence="1">
    <location>
        <begin position="45"/>
        <end position="69"/>
    </location>
</feature>
<feature type="transmembrane region" description="Helical" evidence="1">
    <location>
        <begin position="136"/>
        <end position="160"/>
    </location>
</feature>
<feature type="transmembrane region" description="Helical" evidence="1">
    <location>
        <begin position="433"/>
        <end position="451"/>
    </location>
</feature>
<feature type="transmembrane region" description="Helical" evidence="1">
    <location>
        <begin position="108"/>
        <end position="130"/>
    </location>
</feature>
<protein>
    <recommendedName>
        <fullName evidence="2">DUF112 domain-containing protein</fullName>
    </recommendedName>
</protein>
<dbReference type="Proteomes" id="UP000027142">
    <property type="component" value="Chromosome"/>
</dbReference>
<feature type="transmembrane region" description="Helical" evidence="1">
    <location>
        <begin position="381"/>
        <end position="401"/>
    </location>
</feature>
<evidence type="ECO:0000313" key="3">
    <source>
        <dbReference type="EMBL" id="AIC93494.1"/>
    </source>
</evidence>
<evidence type="ECO:0000313" key="4">
    <source>
        <dbReference type="Proteomes" id="UP000027142"/>
    </source>
</evidence>
<dbReference type="PANTHER" id="PTHR35342">
    <property type="entry name" value="TRICARBOXYLIC TRANSPORT PROTEIN"/>
    <property type="match status" value="1"/>
</dbReference>
<dbReference type="PATRIC" id="fig|1246626.3.peg.891"/>
<organism evidence="3 4">
    <name type="scientific">Shouchella lehensis G1</name>
    <dbReference type="NCBI Taxonomy" id="1246626"/>
    <lineage>
        <taxon>Bacteria</taxon>
        <taxon>Bacillati</taxon>
        <taxon>Bacillota</taxon>
        <taxon>Bacilli</taxon>
        <taxon>Bacillales</taxon>
        <taxon>Bacillaceae</taxon>
        <taxon>Shouchella</taxon>
    </lineage>
</organism>
<accession>A0A060M0B1</accession>
<keyword evidence="4" id="KW-1185">Reference proteome</keyword>
<dbReference type="KEGG" id="ble:BleG1_0886"/>
<dbReference type="eggNOG" id="COG3333">
    <property type="taxonomic scope" value="Bacteria"/>
</dbReference>
<name>A0A060M0B1_9BACI</name>
<sequence>MLEAAWEALLIVLHPSRIGFMFLGIFIGIFVGLLPGLSGTVGMSLLLPFVFGLDPFVGIALLIGMVAVVHTGDTFPSILLGIPGTSGSQATIMDGYPLAKQGQASRAMGASFFCSMVGGVVGGISLYLMIPFARPLISAFSSPELFMLTMLGLSMAGLLAGKSPIKGIISGLLGLLIGSIGSAPAVAEYRYTFGSLYLSNGVSLPVVALAIFAFPIMITMLSSKGSITNNRPIKGGIMKGVIDSLRNKFLVFRSAVIGTLIGFVPGLGGSVVDWIAYGAAQKTVKNNTFGQGDIRGVIAPESANNAKEGGSLVPTLLFGIPGSGTTAILLGGLTLMGLEAGPRMLGADLPVTLSIVWTLVFANIFGALLCMALIRPISKISFIPSEKIVPFLLVLLILGAYQSNFSWGDIIVFIAIGLLGYMMTILDWPRPPLLIGFVLAISAERYYWISIERYGWEWLTNPIVIGIGLVIAFLLTGGMLMKRFSKSVESKGGDMSL</sequence>
<dbReference type="EMBL" id="CP003923">
    <property type="protein sequence ID" value="AIC93494.1"/>
    <property type="molecule type" value="Genomic_DNA"/>
</dbReference>
<evidence type="ECO:0000259" key="2">
    <source>
        <dbReference type="Pfam" id="PF01970"/>
    </source>
</evidence>
<dbReference type="RefSeq" id="WP_038477639.1">
    <property type="nucleotide sequence ID" value="NZ_CP003923.1"/>
</dbReference>
<dbReference type="InterPro" id="IPR002823">
    <property type="entry name" value="DUF112_TM"/>
</dbReference>
<feature type="transmembrane region" description="Helical" evidence="1">
    <location>
        <begin position="20"/>
        <end position="38"/>
    </location>
</feature>
<dbReference type="PANTHER" id="PTHR35342:SF5">
    <property type="entry name" value="TRICARBOXYLIC TRANSPORT PROTEIN"/>
    <property type="match status" value="1"/>
</dbReference>
<dbReference type="HOGENOM" id="CLU_022936_2_1_9"/>
<feature type="transmembrane region" description="Helical" evidence="1">
    <location>
        <begin position="463"/>
        <end position="481"/>
    </location>
</feature>
<dbReference type="OrthoDB" id="9781349at2"/>
<reference evidence="3 4" key="1">
    <citation type="journal article" date="2014" name="Gene">
        <title>A comparative genomic analysis of the alkalitolerant soil bacterium Bacillus lehensis G1.</title>
        <authorList>
            <person name="Noor Y.M."/>
            <person name="Samsulrizal N.H."/>
            <person name="Jema'on N.A."/>
            <person name="Low K.O."/>
            <person name="Ramli A.N."/>
            <person name="Alias N.I."/>
            <person name="Damis S.I."/>
            <person name="Fuzi S.F."/>
            <person name="Isa M.N."/>
            <person name="Murad A.M."/>
            <person name="Raih M.F."/>
            <person name="Bakar F.D."/>
            <person name="Najimudin N."/>
            <person name="Mahadi N.M."/>
            <person name="Illias R.M."/>
        </authorList>
    </citation>
    <scope>NUCLEOTIDE SEQUENCE [LARGE SCALE GENOMIC DNA]</scope>
    <source>
        <strain evidence="3 4">G1</strain>
    </source>
</reference>
<dbReference type="STRING" id="1246626.BleG1_0886"/>
<keyword evidence="1" id="KW-1133">Transmembrane helix</keyword>
<feature type="transmembrane region" description="Helical" evidence="1">
    <location>
        <begin position="355"/>
        <end position="374"/>
    </location>
</feature>
<evidence type="ECO:0000256" key="1">
    <source>
        <dbReference type="SAM" id="Phobius"/>
    </source>
</evidence>